<dbReference type="Gene3D" id="1.10.10.10">
    <property type="entry name" value="Winged helix-like DNA-binding domain superfamily/Winged helix DNA-binding domain"/>
    <property type="match status" value="2"/>
</dbReference>
<dbReference type="InterPro" id="IPR036388">
    <property type="entry name" value="WH-like_DNA-bd_sf"/>
</dbReference>
<evidence type="ECO:0000313" key="3">
    <source>
        <dbReference type="Proteomes" id="UP001596417"/>
    </source>
</evidence>
<name>A0ABD5YY03_9EURY</name>
<dbReference type="InterPro" id="IPR000835">
    <property type="entry name" value="HTH_MarR-typ"/>
</dbReference>
<dbReference type="Proteomes" id="UP001596417">
    <property type="component" value="Unassembled WGS sequence"/>
</dbReference>
<dbReference type="InterPro" id="IPR011991">
    <property type="entry name" value="ArsR-like_HTH"/>
</dbReference>
<dbReference type="GeneID" id="76201207"/>
<dbReference type="CDD" id="cd00090">
    <property type="entry name" value="HTH_ARSR"/>
    <property type="match status" value="2"/>
</dbReference>
<dbReference type="PANTHER" id="PTHR36216:SF1">
    <property type="entry name" value="HTH ARSR-TYPE DOMAIN-CONTAINING PROTEIN"/>
    <property type="match status" value="1"/>
</dbReference>
<comment type="caution">
    <text evidence="2">The sequence shown here is derived from an EMBL/GenBank/DDBJ whole genome shotgun (WGS) entry which is preliminary data.</text>
</comment>
<organism evidence="2 3">
    <name type="scientific">Halocatena marina</name>
    <dbReference type="NCBI Taxonomy" id="2934937"/>
    <lineage>
        <taxon>Archaea</taxon>
        <taxon>Methanobacteriati</taxon>
        <taxon>Methanobacteriota</taxon>
        <taxon>Stenosarchaea group</taxon>
        <taxon>Halobacteria</taxon>
        <taxon>Halobacteriales</taxon>
        <taxon>Natronomonadaceae</taxon>
        <taxon>Halocatena</taxon>
    </lineage>
</organism>
<dbReference type="PANTHER" id="PTHR36216">
    <property type="entry name" value="TRANSCRIPTIONAL REGULATOR, TRMB"/>
    <property type="match status" value="1"/>
</dbReference>
<protein>
    <submittedName>
        <fullName evidence="2">Winged helix-turn-helix transcriptional regulator</fullName>
    </submittedName>
</protein>
<keyword evidence="3" id="KW-1185">Reference proteome</keyword>
<dbReference type="InterPro" id="IPR036390">
    <property type="entry name" value="WH_DNA-bd_sf"/>
</dbReference>
<dbReference type="InterPro" id="IPR056504">
    <property type="entry name" value="HTH_HVO_0163_N"/>
</dbReference>
<reference evidence="2 3" key="1">
    <citation type="journal article" date="2019" name="Int. J. Syst. Evol. Microbiol.">
        <title>The Global Catalogue of Microorganisms (GCM) 10K type strain sequencing project: providing services to taxonomists for standard genome sequencing and annotation.</title>
        <authorList>
            <consortium name="The Broad Institute Genomics Platform"/>
            <consortium name="The Broad Institute Genome Sequencing Center for Infectious Disease"/>
            <person name="Wu L."/>
            <person name="Ma J."/>
        </authorList>
    </citation>
    <scope>NUCLEOTIDE SEQUENCE [LARGE SCALE GENOMIC DNA]</scope>
    <source>
        <strain evidence="2 3">RDMS1</strain>
    </source>
</reference>
<dbReference type="SMART" id="SM00418">
    <property type="entry name" value="HTH_ARSR"/>
    <property type="match status" value="2"/>
</dbReference>
<dbReference type="RefSeq" id="WP_264822292.1">
    <property type="nucleotide sequence ID" value="NZ_CP110249.1"/>
</dbReference>
<dbReference type="Pfam" id="PF24266">
    <property type="entry name" value="HTH_HVO_0163_N"/>
    <property type="match status" value="1"/>
</dbReference>
<dbReference type="Pfam" id="PF12802">
    <property type="entry name" value="MarR_2"/>
    <property type="match status" value="1"/>
</dbReference>
<gene>
    <name evidence="2" type="ORF">ACFQL7_17825</name>
</gene>
<accession>A0ABD5YY03</accession>
<dbReference type="EMBL" id="JBHTAX010000001">
    <property type="protein sequence ID" value="MFC7191475.1"/>
    <property type="molecule type" value="Genomic_DNA"/>
</dbReference>
<evidence type="ECO:0000259" key="1">
    <source>
        <dbReference type="PROSITE" id="PS50987"/>
    </source>
</evidence>
<dbReference type="PROSITE" id="PS51257">
    <property type="entry name" value="PROKAR_LIPOPROTEIN"/>
    <property type="match status" value="1"/>
</dbReference>
<feature type="domain" description="HTH arsR-type" evidence="1">
    <location>
        <begin position="172"/>
        <end position="267"/>
    </location>
</feature>
<dbReference type="AlphaFoldDB" id="A0ABD5YY03"/>
<evidence type="ECO:0000313" key="2">
    <source>
        <dbReference type="EMBL" id="MFC7191475.1"/>
    </source>
</evidence>
<dbReference type="SUPFAM" id="SSF46785">
    <property type="entry name" value="Winged helix' DNA-binding domain"/>
    <property type="match status" value="2"/>
</dbReference>
<sequence>MHGEKMIVVSRLTVVALAALLVFSSCGLAFASVEPVQQGDTTEYNPADCPLPLLGFDSGNALSTDTGNDLSKYSQSLDRGHSNLVEKLSGSSNGLAIPVWAVLFRYSRYDDSDPLENDVRQQIYDVIERSPGTYISEVSEEVDASRSTVRYHVRILEEEKLIVGEDVRGKHRFYLVGSDDPQLAAALNDDATARVLNAIARLESATVSMLADELDRSPGTVSYHLNRLTDDGLLEQERKGNAVVTRLASEIKAQMLRGSGSISPAKAD</sequence>
<proteinExistence type="predicted"/>
<dbReference type="InterPro" id="IPR001845">
    <property type="entry name" value="HTH_ArsR_DNA-bd_dom"/>
</dbReference>
<dbReference type="PROSITE" id="PS50987">
    <property type="entry name" value="HTH_ARSR_2"/>
    <property type="match status" value="1"/>
</dbReference>